<feature type="region of interest" description="Disordered" evidence="1">
    <location>
        <begin position="640"/>
        <end position="675"/>
    </location>
</feature>
<evidence type="ECO:0000256" key="1">
    <source>
        <dbReference type="SAM" id="MobiDB-lite"/>
    </source>
</evidence>
<keyword evidence="2" id="KW-0732">Signal</keyword>
<dbReference type="InterPro" id="IPR010727">
    <property type="entry name" value="DUF1302"/>
</dbReference>
<evidence type="ECO:0000313" key="3">
    <source>
        <dbReference type="EMBL" id="MES0873022.1"/>
    </source>
</evidence>
<dbReference type="EMBL" id="JBEPIJ010000002">
    <property type="protein sequence ID" value="MES0873022.1"/>
    <property type="molecule type" value="Genomic_DNA"/>
</dbReference>
<feature type="compositionally biased region" description="Basic and acidic residues" evidence="1">
    <location>
        <begin position="348"/>
        <end position="363"/>
    </location>
</feature>
<feature type="region of interest" description="Disordered" evidence="1">
    <location>
        <begin position="331"/>
        <end position="364"/>
    </location>
</feature>
<reference evidence="3 4" key="1">
    <citation type="submission" date="2024-06" db="EMBL/GenBank/DDBJ databases">
        <authorList>
            <person name="Li Z."/>
            <person name="Jiang Y."/>
        </authorList>
    </citation>
    <scope>NUCLEOTIDE SEQUENCE [LARGE SCALE GENOMIC DNA]</scope>
    <source>
        <strain evidence="3 4">HSW-8</strain>
    </source>
</reference>
<feature type="signal peptide" evidence="2">
    <location>
        <begin position="1"/>
        <end position="30"/>
    </location>
</feature>
<comment type="caution">
    <text evidence="3">The sequence shown here is derived from an EMBL/GenBank/DDBJ whole genome shotgun (WGS) entry which is preliminary data.</text>
</comment>
<dbReference type="Proteomes" id="UP001465331">
    <property type="component" value="Unassembled WGS sequence"/>
</dbReference>
<name>A0ABV2A6Y9_9GAMM</name>
<gene>
    <name evidence="3" type="ORF">ABSH63_03200</name>
</gene>
<proteinExistence type="predicted"/>
<evidence type="ECO:0000313" key="4">
    <source>
        <dbReference type="Proteomes" id="UP001465331"/>
    </source>
</evidence>
<protein>
    <submittedName>
        <fullName evidence="3">DUF1302 family protein</fullName>
    </submittedName>
</protein>
<feature type="chain" id="PRO_5045807335" evidence="2">
    <location>
        <begin position="31"/>
        <end position="774"/>
    </location>
</feature>
<sequence length="774" mass="84829">MEIDCRHAACRRLTILSAVAVMLWGGAAHALEFDIAGTNVRLDNLITIGGMLRMQDRDVSLVGKSNLNPGLCVGRVGDDGVFGPDPDPNSNTFFGDTCSATVEDPDFGNRNNFFIAQPGGFQPNGDNGNLNFDKHDIVHAVAKVTTDLNVDLFGFNVFARGIYFFDENYNSFDERHPDTTLQPSRTEYPDVAKDENANDARLLDYFVSRTFELGDRLVSFKLGNHVINWGESGFLALNSLNTINPLNQALLRLPGFDIKELFLPVGMASLNMDVADGFNLEVFYQYDWEPFVVDPVGSFFSTVDIAGAGAKYAMLSFGKAPEDPLELYRPWRNPDDPSSVLGSQSDRTMLRDFDEERRRRPEDGGQYGAAFKAYFEGLNNGTEIGLYYANYHSRIPSISILAADATCIPDQSAVGELPVIGGALGALLGALPTQTALNALQLLDPTVCGVPPTNLLAAAGAPIPLQPSTGERDPLPVGSIRYFIEYPEDVHVYGLSFNTTLGDWAWSGEYAFRDNLPVQVHVTDLVFAGLQPAFPANDYSLEPIATLPGRRTAVPDFVSVYRGEQYGPGDYIRGYERMKVGQLGTTFLKLIGGDNPLGASQITFLLELGMTQVFDMPAIDELQFQGAGVNTHISGGADGSAGINPIDVRTDPNDPSTNRSDPNLRQNPTAHPDLTGFGTEISYGYRLVTLTRYDSAFAGINFEILAALFHDVEGVAPGLGQNFVEGRKQILGGLRWDYLSTYTGEIRYTWFTGEHRRDAAHDRDNLLLWVGYQF</sequence>
<feature type="compositionally biased region" description="Polar residues" evidence="1">
    <location>
        <begin position="653"/>
        <end position="669"/>
    </location>
</feature>
<accession>A0ABV2A6Y9</accession>
<dbReference type="RefSeq" id="WP_352887365.1">
    <property type="nucleotide sequence ID" value="NZ_JBEPIJ010000002.1"/>
</dbReference>
<keyword evidence="4" id="KW-1185">Reference proteome</keyword>
<evidence type="ECO:0000256" key="2">
    <source>
        <dbReference type="SAM" id="SignalP"/>
    </source>
</evidence>
<organism evidence="3 4">
    <name type="scientific">Sinimarinibacterium thermocellulolyticum</name>
    <dbReference type="NCBI Taxonomy" id="3170016"/>
    <lineage>
        <taxon>Bacteria</taxon>
        <taxon>Pseudomonadati</taxon>
        <taxon>Pseudomonadota</taxon>
        <taxon>Gammaproteobacteria</taxon>
        <taxon>Nevskiales</taxon>
        <taxon>Nevskiaceae</taxon>
        <taxon>Sinimarinibacterium</taxon>
    </lineage>
</organism>
<dbReference type="Pfam" id="PF06980">
    <property type="entry name" value="DUF1302"/>
    <property type="match status" value="1"/>
</dbReference>